<dbReference type="EMBL" id="JADOGI010000013">
    <property type="protein sequence ID" value="MBF8185421.1"/>
    <property type="molecule type" value="Genomic_DNA"/>
</dbReference>
<evidence type="ECO:0000256" key="1">
    <source>
        <dbReference type="SAM" id="MobiDB-lite"/>
    </source>
</evidence>
<feature type="region of interest" description="Disordered" evidence="1">
    <location>
        <begin position="1"/>
        <end position="50"/>
    </location>
</feature>
<name>A0A931EYP2_9ACTN</name>
<organism evidence="2 3">
    <name type="scientific">Nonomuraea cypriaca</name>
    <dbReference type="NCBI Taxonomy" id="1187855"/>
    <lineage>
        <taxon>Bacteria</taxon>
        <taxon>Bacillati</taxon>
        <taxon>Actinomycetota</taxon>
        <taxon>Actinomycetes</taxon>
        <taxon>Streptosporangiales</taxon>
        <taxon>Streptosporangiaceae</taxon>
        <taxon>Nonomuraea</taxon>
    </lineage>
</organism>
<dbReference type="GO" id="GO:0031412">
    <property type="term" value="P:gas vesicle organization"/>
    <property type="evidence" value="ECO:0007669"/>
    <property type="project" value="InterPro"/>
</dbReference>
<dbReference type="InterPro" id="IPR008634">
    <property type="entry name" value="Gas-vesicle_GvpO"/>
</dbReference>
<dbReference type="RefSeq" id="WP_195894404.1">
    <property type="nucleotide sequence ID" value="NZ_JADOGI010000013.1"/>
</dbReference>
<accession>A0A931EYP2</accession>
<evidence type="ECO:0000313" key="3">
    <source>
        <dbReference type="Proteomes" id="UP000605361"/>
    </source>
</evidence>
<comment type="caution">
    <text evidence="2">The sequence shown here is derived from an EMBL/GenBank/DDBJ whole genome shotgun (WGS) entry which is preliminary data.</text>
</comment>
<sequence>MAARRPAAERRGPEPVERRGRESVERSRPEPVERSGPEPVERRARELSAATAGEAGLRHIADLTARDIEGVTAVQPTEEGWVVGVEAVEDRRIPSSGDLLALYEVELDTEGSLLSYRRIRRYRRANADQGEAY</sequence>
<proteinExistence type="predicted"/>
<keyword evidence="3" id="KW-1185">Reference proteome</keyword>
<dbReference type="AlphaFoldDB" id="A0A931EYP2"/>
<protein>
    <submittedName>
        <fullName evidence="2">Gas vesicle protein</fullName>
    </submittedName>
</protein>
<evidence type="ECO:0000313" key="2">
    <source>
        <dbReference type="EMBL" id="MBF8185421.1"/>
    </source>
</evidence>
<reference evidence="2" key="1">
    <citation type="submission" date="2020-11" db="EMBL/GenBank/DDBJ databases">
        <title>Whole-genome analyses of Nonomuraea sp. K274.</title>
        <authorList>
            <person name="Veyisoglu A."/>
        </authorList>
    </citation>
    <scope>NUCLEOTIDE SEQUENCE</scope>
    <source>
        <strain evidence="2">K274</strain>
    </source>
</reference>
<feature type="compositionally biased region" description="Basic and acidic residues" evidence="1">
    <location>
        <begin position="1"/>
        <end position="46"/>
    </location>
</feature>
<gene>
    <name evidence="2" type="ORF">ITP53_06645</name>
</gene>
<dbReference type="Proteomes" id="UP000605361">
    <property type="component" value="Unassembled WGS sequence"/>
</dbReference>
<dbReference type="Pfam" id="PF05800">
    <property type="entry name" value="GvpO"/>
    <property type="match status" value="1"/>
</dbReference>